<dbReference type="GeneID" id="78081831"/>
<dbReference type="EMBL" id="ADLW01000004">
    <property type="protein sequence ID" value="EGK04134.1"/>
    <property type="molecule type" value="Genomic_DNA"/>
</dbReference>
<dbReference type="eggNOG" id="ENOG5033V3J">
    <property type="taxonomic scope" value="Bacteria"/>
</dbReference>
<dbReference type="HOGENOM" id="CLU_926642_0_0_10"/>
<gene>
    <name evidence="3" type="ORF">HMPREF9456_01162</name>
</gene>
<feature type="chain" id="PRO_5003385904" description="Lipoprotein" evidence="2">
    <location>
        <begin position="23"/>
        <end position="300"/>
    </location>
</feature>
<organism evidence="3 4">
    <name type="scientific">Dysgonomonas mossii DSM 22836</name>
    <dbReference type="NCBI Taxonomy" id="742767"/>
    <lineage>
        <taxon>Bacteria</taxon>
        <taxon>Pseudomonadati</taxon>
        <taxon>Bacteroidota</taxon>
        <taxon>Bacteroidia</taxon>
        <taxon>Bacteroidales</taxon>
        <taxon>Dysgonomonadaceae</taxon>
        <taxon>Dysgonomonas</taxon>
    </lineage>
</organism>
<dbReference type="STRING" id="742767.HMPREF9456_01162"/>
<evidence type="ECO:0000256" key="1">
    <source>
        <dbReference type="SAM" id="MobiDB-lite"/>
    </source>
</evidence>
<dbReference type="RefSeq" id="WP_006842533.1">
    <property type="nucleotide sequence ID" value="NZ_AQWJ01000002.1"/>
</dbReference>
<evidence type="ECO:0000256" key="2">
    <source>
        <dbReference type="SAM" id="SignalP"/>
    </source>
</evidence>
<evidence type="ECO:0000313" key="4">
    <source>
        <dbReference type="Proteomes" id="UP000006420"/>
    </source>
</evidence>
<evidence type="ECO:0008006" key="5">
    <source>
        <dbReference type="Google" id="ProtNLM"/>
    </source>
</evidence>
<evidence type="ECO:0000313" key="3">
    <source>
        <dbReference type="EMBL" id="EGK04134.1"/>
    </source>
</evidence>
<dbReference type="Proteomes" id="UP000006420">
    <property type="component" value="Unassembled WGS sequence"/>
</dbReference>
<feature type="compositionally biased region" description="Basic and acidic residues" evidence="1">
    <location>
        <begin position="276"/>
        <end position="285"/>
    </location>
</feature>
<proteinExistence type="predicted"/>
<comment type="caution">
    <text evidence="3">The sequence shown here is derived from an EMBL/GenBank/DDBJ whole genome shotgun (WGS) entry which is preliminary data.</text>
</comment>
<dbReference type="PROSITE" id="PS51257">
    <property type="entry name" value="PROKAR_LIPOPROTEIN"/>
    <property type="match status" value="1"/>
</dbReference>
<sequence>MIKITLSLTFTFLLLFSCIKQPATLEKCGAFDLESVNFQENVSFLYSRHLILKDGYAEYDSIRDGKLTDDMLRYTINTVISDALELKVPKEEFGYLYQTPTLDSVAKFRNAYFDKLSILTNREKKPVAYYATGRFNTLEDRAHFMNGFKEKYGQPKYSFFISSHFEQCSFEWDLQDRIIQIETSHGFEFSVSSDGSSSNGKYYNLYLLIIEKQYQDAIYKAHLYEFSDSIKHEGKTYSLKDLGLEKEVSFSDSFLLNSTNERYTNDEYGEYHISRSEEYSEKFDSDEAEDMGIPAAKPID</sequence>
<reference evidence="3 4" key="1">
    <citation type="submission" date="2011-04" db="EMBL/GenBank/DDBJ databases">
        <title>The Genome Sequence of Dysgonomonas mossii DSM 22836.</title>
        <authorList>
            <consortium name="The Broad Institute Genome Sequencing Platform"/>
            <person name="Earl A."/>
            <person name="Ward D."/>
            <person name="Feldgarden M."/>
            <person name="Gevers D."/>
            <person name="Pudlo N."/>
            <person name="Martens E."/>
            <person name="Allen-Vercoe E."/>
            <person name="Young S.K."/>
            <person name="Zeng Q."/>
            <person name="Gargeya S."/>
            <person name="Fitzgerald M."/>
            <person name="Haas B."/>
            <person name="Abouelleil A."/>
            <person name="Alvarado L."/>
            <person name="Arachchi H.M."/>
            <person name="Berlin A."/>
            <person name="Brown A."/>
            <person name="Chapman S.B."/>
            <person name="Chen Z."/>
            <person name="Dunbar C."/>
            <person name="Freedman E."/>
            <person name="Gearin G."/>
            <person name="Gellesch M."/>
            <person name="Goldberg J."/>
            <person name="Griggs A."/>
            <person name="Gujja S."/>
            <person name="Heiman D."/>
            <person name="Howarth C."/>
            <person name="Larson L."/>
            <person name="Lui A."/>
            <person name="MacDonald P.J.P."/>
            <person name="Mehta T."/>
            <person name="Montmayeur A."/>
            <person name="Murphy C."/>
            <person name="Neiman D."/>
            <person name="Pearson M."/>
            <person name="Priest M."/>
            <person name="Roberts A."/>
            <person name="Saif S."/>
            <person name="Shea T."/>
            <person name="Shenoy N."/>
            <person name="Sisk P."/>
            <person name="Stolte C."/>
            <person name="Sykes S."/>
            <person name="Yandava C."/>
            <person name="Wortman J."/>
            <person name="Nusbaum C."/>
            <person name="Birren B."/>
        </authorList>
    </citation>
    <scope>NUCLEOTIDE SEQUENCE [LARGE SCALE GENOMIC DNA]</scope>
    <source>
        <strain evidence="3 4">DSM 22836</strain>
    </source>
</reference>
<keyword evidence="2" id="KW-0732">Signal</keyword>
<feature type="region of interest" description="Disordered" evidence="1">
    <location>
        <begin position="276"/>
        <end position="300"/>
    </location>
</feature>
<dbReference type="OrthoDB" id="1420609at2"/>
<accession>F8WYW1</accession>
<keyword evidence="4" id="KW-1185">Reference proteome</keyword>
<protein>
    <recommendedName>
        <fullName evidence="5">Lipoprotein</fullName>
    </recommendedName>
</protein>
<feature type="signal peptide" evidence="2">
    <location>
        <begin position="1"/>
        <end position="22"/>
    </location>
</feature>
<dbReference type="AlphaFoldDB" id="F8WYW1"/>
<name>F8WYW1_9BACT</name>